<proteinExistence type="predicted"/>
<feature type="non-terminal residue" evidence="2">
    <location>
        <position position="123"/>
    </location>
</feature>
<keyword evidence="3" id="KW-1185">Reference proteome</keyword>
<dbReference type="EMBL" id="JAVRRA010027395">
    <property type="protein sequence ID" value="KAK5065941.1"/>
    <property type="molecule type" value="Genomic_DNA"/>
</dbReference>
<evidence type="ECO:0000313" key="2">
    <source>
        <dbReference type="EMBL" id="KAK5065941.1"/>
    </source>
</evidence>
<reference evidence="2 3" key="1">
    <citation type="submission" date="2023-08" db="EMBL/GenBank/DDBJ databases">
        <title>Black Yeasts Isolated from many extreme environments.</title>
        <authorList>
            <person name="Coleine C."/>
            <person name="Stajich J.E."/>
            <person name="Selbmann L."/>
        </authorList>
    </citation>
    <scope>NUCLEOTIDE SEQUENCE [LARGE SCALE GENOMIC DNA]</scope>
    <source>
        <strain evidence="2 3">CCFEE 536</strain>
    </source>
</reference>
<feature type="compositionally biased region" description="Basic and acidic residues" evidence="1">
    <location>
        <begin position="103"/>
        <end position="112"/>
    </location>
</feature>
<protein>
    <submittedName>
        <fullName evidence="2">Uncharacterized protein</fullName>
    </submittedName>
</protein>
<comment type="caution">
    <text evidence="2">The sequence shown here is derived from an EMBL/GenBank/DDBJ whole genome shotgun (WGS) entry which is preliminary data.</text>
</comment>
<organism evidence="2 3">
    <name type="scientific">Cryomyces antarcticus</name>
    <dbReference type="NCBI Taxonomy" id="329879"/>
    <lineage>
        <taxon>Eukaryota</taxon>
        <taxon>Fungi</taxon>
        <taxon>Dikarya</taxon>
        <taxon>Ascomycota</taxon>
        <taxon>Pezizomycotina</taxon>
        <taxon>Dothideomycetes</taxon>
        <taxon>Dothideomycetes incertae sedis</taxon>
        <taxon>Cryomyces</taxon>
    </lineage>
</organism>
<feature type="region of interest" description="Disordered" evidence="1">
    <location>
        <begin position="83"/>
        <end position="123"/>
    </location>
</feature>
<sequence length="123" mass="13756">LPWPIPRPPCPLALPRLNAPPHRQTTPRTRLASPRVQGRVLAGQLHASRRLTRAFPTAHLRAPRRPPVRLCLQLRRRDAALAGRRSLQTAQLQPEHGAGQGSREAEDRELRRGQHGHGVCAEQ</sequence>
<accession>A0ABR0JL09</accession>
<name>A0ABR0JL09_9PEZI</name>
<dbReference type="Proteomes" id="UP001357485">
    <property type="component" value="Unassembled WGS sequence"/>
</dbReference>
<evidence type="ECO:0000256" key="1">
    <source>
        <dbReference type="SAM" id="MobiDB-lite"/>
    </source>
</evidence>
<feature type="non-terminal residue" evidence="2">
    <location>
        <position position="1"/>
    </location>
</feature>
<evidence type="ECO:0000313" key="3">
    <source>
        <dbReference type="Proteomes" id="UP001357485"/>
    </source>
</evidence>
<gene>
    <name evidence="2" type="ORF">LTR16_010082</name>
</gene>